<dbReference type="GO" id="GO:0043190">
    <property type="term" value="C:ATP-binding cassette (ABC) transporter complex"/>
    <property type="evidence" value="ECO:0007669"/>
    <property type="project" value="InterPro"/>
</dbReference>
<name>A0A239HBB4_9FIRM</name>
<gene>
    <name evidence="2" type="ORF">SAMN05446037_102113</name>
</gene>
<dbReference type="EMBL" id="FZOJ01000021">
    <property type="protein sequence ID" value="SNS78650.1"/>
    <property type="molecule type" value="Genomic_DNA"/>
</dbReference>
<dbReference type="GO" id="GO:0022857">
    <property type="term" value="F:transmembrane transporter activity"/>
    <property type="evidence" value="ECO:0007669"/>
    <property type="project" value="InterPro"/>
</dbReference>
<dbReference type="GO" id="GO:0005524">
    <property type="term" value="F:ATP binding"/>
    <property type="evidence" value="ECO:0007669"/>
    <property type="project" value="InterPro"/>
</dbReference>
<dbReference type="InterPro" id="IPR008995">
    <property type="entry name" value="Mo/tungstate-bd_C_term_dom"/>
</dbReference>
<dbReference type="AlphaFoldDB" id="A0A239HBB4"/>
<protein>
    <submittedName>
        <fullName evidence="2">TOBE domain-containing protein</fullName>
    </submittedName>
</protein>
<dbReference type="SUPFAM" id="SSF50331">
    <property type="entry name" value="MOP-like"/>
    <property type="match status" value="1"/>
</dbReference>
<keyword evidence="3" id="KW-1185">Reference proteome</keyword>
<reference evidence="3" key="1">
    <citation type="submission" date="2017-06" db="EMBL/GenBank/DDBJ databases">
        <authorList>
            <person name="Varghese N."/>
            <person name="Submissions S."/>
        </authorList>
    </citation>
    <scope>NUCLEOTIDE SEQUENCE [LARGE SCALE GENOMIC DNA]</scope>
    <source>
        <strain evidence="3">SCA</strain>
    </source>
</reference>
<organism evidence="2 3">
    <name type="scientific">Anaerovirgula multivorans</name>
    <dbReference type="NCBI Taxonomy" id="312168"/>
    <lineage>
        <taxon>Bacteria</taxon>
        <taxon>Bacillati</taxon>
        <taxon>Bacillota</taxon>
        <taxon>Clostridia</taxon>
        <taxon>Peptostreptococcales</taxon>
        <taxon>Natronincolaceae</taxon>
        <taxon>Anaerovirgula</taxon>
    </lineage>
</organism>
<dbReference type="InterPro" id="IPR013611">
    <property type="entry name" value="Transp-assoc_OB_typ2"/>
</dbReference>
<evidence type="ECO:0000313" key="2">
    <source>
        <dbReference type="EMBL" id="SNS78650.1"/>
    </source>
</evidence>
<feature type="domain" description="Transport-associated OB type 2" evidence="1">
    <location>
        <begin position="15"/>
        <end position="82"/>
    </location>
</feature>
<proteinExistence type="predicted"/>
<evidence type="ECO:0000313" key="3">
    <source>
        <dbReference type="Proteomes" id="UP000198304"/>
    </source>
</evidence>
<dbReference type="Proteomes" id="UP000198304">
    <property type="component" value="Unassembled WGS sequence"/>
</dbReference>
<sequence length="91" mass="10171">MRHTHCMCAGEEVCISIRPDSLEMDEKGQLEGMVKQFTYTGEAIDVVITVTTSLGKEEDLLVHVHPEENVNIGDVIRFKVLPNFVAVVKND</sequence>
<accession>A0A239HBB4</accession>
<evidence type="ECO:0000259" key="1">
    <source>
        <dbReference type="Pfam" id="PF08402"/>
    </source>
</evidence>
<dbReference type="Pfam" id="PF08402">
    <property type="entry name" value="TOBE_2"/>
    <property type="match status" value="1"/>
</dbReference>